<organism evidence="10">
    <name type="scientific">Fagus sylvatica</name>
    <name type="common">Beechnut</name>
    <dbReference type="NCBI Taxonomy" id="28930"/>
    <lineage>
        <taxon>Eukaryota</taxon>
        <taxon>Viridiplantae</taxon>
        <taxon>Streptophyta</taxon>
        <taxon>Embryophyta</taxon>
        <taxon>Tracheophyta</taxon>
        <taxon>Spermatophyta</taxon>
        <taxon>Magnoliopsida</taxon>
        <taxon>eudicotyledons</taxon>
        <taxon>Gunneridae</taxon>
        <taxon>Pentapetalae</taxon>
        <taxon>rosids</taxon>
        <taxon>fabids</taxon>
        <taxon>Fagales</taxon>
        <taxon>Fagaceae</taxon>
        <taxon>Fagus</taxon>
    </lineage>
</organism>
<sequence>MATLSLHTSRVRQLHATINRIHIFLHFTAILFLLYYRTTHLFYEKNVHTLAWALITTSELILAFIWVLTQAFRWRPLSRSVIPENMPMDIELPSLDVFVCTVDPKKEPTIEVMNTVISALALDYPPEKLSVYLSDDGGSYVTLYAIKEAWSFAKSSWLPFCKKYGIRSRCPGPYFSSFADAERLLRSDEFRTEEEEIKAKYEEFKRKVEKVGGEDENNRVVPDRHPHVEIQKSFNSNCWDTGQMIVRSLTKVSKIAISNPCLAIL</sequence>
<dbReference type="FunFam" id="3.90.550.10:FF:000194">
    <property type="entry name" value="Cellulose synthase-like protein G2 isoform A"/>
    <property type="match status" value="1"/>
</dbReference>
<keyword evidence="7" id="KW-0961">Cell wall biogenesis/degradation</keyword>
<keyword evidence="4 9" id="KW-0812">Transmembrane</keyword>
<proteinExistence type="predicted"/>
<keyword evidence="2" id="KW-0328">Glycosyltransferase</keyword>
<comment type="subcellular location">
    <subcellularLocation>
        <location evidence="1">Endomembrane system</location>
        <topology evidence="1">Multi-pass membrane protein</topology>
    </subcellularLocation>
</comment>
<dbReference type="AlphaFoldDB" id="A0A2N9FFE2"/>
<dbReference type="GO" id="GO:0030244">
    <property type="term" value="P:cellulose biosynthetic process"/>
    <property type="evidence" value="ECO:0007669"/>
    <property type="project" value="InterPro"/>
</dbReference>
<evidence type="ECO:0000256" key="4">
    <source>
        <dbReference type="ARBA" id="ARBA00022692"/>
    </source>
</evidence>
<dbReference type="EMBL" id="OIVN01000808">
    <property type="protein sequence ID" value="SPC85868.1"/>
    <property type="molecule type" value="Genomic_DNA"/>
</dbReference>
<protein>
    <submittedName>
        <fullName evidence="10">Uncharacterized protein</fullName>
    </submittedName>
</protein>
<feature type="transmembrane region" description="Helical" evidence="9">
    <location>
        <begin position="21"/>
        <end position="38"/>
    </location>
</feature>
<keyword evidence="5 9" id="KW-1133">Transmembrane helix</keyword>
<evidence type="ECO:0000256" key="2">
    <source>
        <dbReference type="ARBA" id="ARBA00022676"/>
    </source>
</evidence>
<dbReference type="GO" id="GO:0016760">
    <property type="term" value="F:cellulose synthase (UDP-forming) activity"/>
    <property type="evidence" value="ECO:0007669"/>
    <property type="project" value="InterPro"/>
</dbReference>
<dbReference type="Gene3D" id="3.90.550.10">
    <property type="entry name" value="Spore Coat Polysaccharide Biosynthesis Protein SpsA, Chain A"/>
    <property type="match status" value="1"/>
</dbReference>
<feature type="binding site" evidence="8">
    <location>
        <position position="136"/>
    </location>
    <ligand>
        <name>UDP-alpha-D-glucose</name>
        <dbReference type="ChEBI" id="CHEBI:58885"/>
    </ligand>
</feature>
<dbReference type="InterPro" id="IPR005150">
    <property type="entry name" value="Cellulose_synth"/>
</dbReference>
<keyword evidence="6 9" id="KW-0472">Membrane</keyword>
<dbReference type="PANTHER" id="PTHR13301">
    <property type="entry name" value="X-BOX TRANSCRIPTION FACTOR-RELATED"/>
    <property type="match status" value="1"/>
</dbReference>
<keyword evidence="3" id="KW-0808">Transferase</keyword>
<evidence type="ECO:0000256" key="1">
    <source>
        <dbReference type="ARBA" id="ARBA00004127"/>
    </source>
</evidence>
<feature type="binding site" evidence="8">
    <location>
        <position position="106"/>
    </location>
    <ligand>
        <name>UDP-alpha-D-glucose</name>
        <dbReference type="ChEBI" id="CHEBI:58885"/>
    </ligand>
</feature>
<reference evidence="10" key="1">
    <citation type="submission" date="2018-02" db="EMBL/GenBank/DDBJ databases">
        <authorList>
            <person name="Cohen D.B."/>
            <person name="Kent A.D."/>
        </authorList>
    </citation>
    <scope>NUCLEOTIDE SEQUENCE</scope>
</reference>
<feature type="transmembrane region" description="Helical" evidence="9">
    <location>
        <begin position="50"/>
        <end position="69"/>
    </location>
</feature>
<evidence type="ECO:0000256" key="5">
    <source>
        <dbReference type="ARBA" id="ARBA00022989"/>
    </source>
</evidence>
<accession>A0A2N9FFE2</accession>
<evidence type="ECO:0000313" key="10">
    <source>
        <dbReference type="EMBL" id="SPC85868.1"/>
    </source>
</evidence>
<dbReference type="GO" id="GO:0016020">
    <property type="term" value="C:membrane"/>
    <property type="evidence" value="ECO:0007669"/>
    <property type="project" value="InterPro"/>
</dbReference>
<evidence type="ECO:0000256" key="7">
    <source>
        <dbReference type="ARBA" id="ARBA00023316"/>
    </source>
</evidence>
<gene>
    <name evidence="10" type="ORF">FSB_LOCUS13750</name>
</gene>
<feature type="binding site" evidence="8">
    <location>
        <position position="107"/>
    </location>
    <ligand>
        <name>UDP-alpha-D-glucose</name>
        <dbReference type="ChEBI" id="CHEBI:58885"/>
    </ligand>
</feature>
<dbReference type="Pfam" id="PF03552">
    <property type="entry name" value="Cellulose_synt"/>
    <property type="match status" value="1"/>
</dbReference>
<evidence type="ECO:0000256" key="9">
    <source>
        <dbReference type="SAM" id="Phobius"/>
    </source>
</evidence>
<evidence type="ECO:0000256" key="8">
    <source>
        <dbReference type="PIRSR" id="PIRSR605150-2"/>
    </source>
</evidence>
<dbReference type="InterPro" id="IPR029044">
    <property type="entry name" value="Nucleotide-diphossugar_trans"/>
</dbReference>
<dbReference type="GO" id="GO:0012505">
    <property type="term" value="C:endomembrane system"/>
    <property type="evidence" value="ECO:0007669"/>
    <property type="project" value="UniProtKB-SubCell"/>
</dbReference>
<evidence type="ECO:0000256" key="6">
    <source>
        <dbReference type="ARBA" id="ARBA00023136"/>
    </source>
</evidence>
<dbReference type="GO" id="GO:0071555">
    <property type="term" value="P:cell wall organization"/>
    <property type="evidence" value="ECO:0007669"/>
    <property type="project" value="UniProtKB-KW"/>
</dbReference>
<evidence type="ECO:0000256" key="3">
    <source>
        <dbReference type="ARBA" id="ARBA00022679"/>
    </source>
</evidence>
<name>A0A2N9FFE2_FAGSY</name>